<accession>A0AAE0XF78</accession>
<feature type="compositionally biased region" description="Polar residues" evidence="1">
    <location>
        <begin position="186"/>
        <end position="199"/>
    </location>
</feature>
<comment type="caution">
    <text evidence="2">The sequence shown here is derived from an EMBL/GenBank/DDBJ whole genome shotgun (WGS) entry which is preliminary data.</text>
</comment>
<name>A0AAE0XF78_9GAST</name>
<protein>
    <submittedName>
        <fullName evidence="2">Uncharacterized protein</fullName>
    </submittedName>
</protein>
<evidence type="ECO:0000313" key="2">
    <source>
        <dbReference type="EMBL" id="KAK3691932.1"/>
    </source>
</evidence>
<feature type="compositionally biased region" description="Basic and acidic residues" evidence="1">
    <location>
        <begin position="157"/>
        <end position="172"/>
    </location>
</feature>
<organism evidence="2 3">
    <name type="scientific">Elysia crispata</name>
    <name type="common">lettuce slug</name>
    <dbReference type="NCBI Taxonomy" id="231223"/>
    <lineage>
        <taxon>Eukaryota</taxon>
        <taxon>Metazoa</taxon>
        <taxon>Spiralia</taxon>
        <taxon>Lophotrochozoa</taxon>
        <taxon>Mollusca</taxon>
        <taxon>Gastropoda</taxon>
        <taxon>Heterobranchia</taxon>
        <taxon>Euthyneura</taxon>
        <taxon>Panpulmonata</taxon>
        <taxon>Sacoglossa</taxon>
        <taxon>Placobranchoidea</taxon>
        <taxon>Plakobranchidae</taxon>
        <taxon>Elysia</taxon>
    </lineage>
</organism>
<proteinExistence type="predicted"/>
<keyword evidence="3" id="KW-1185">Reference proteome</keyword>
<dbReference type="Proteomes" id="UP001283361">
    <property type="component" value="Unassembled WGS sequence"/>
</dbReference>
<dbReference type="AlphaFoldDB" id="A0AAE0XF78"/>
<evidence type="ECO:0000256" key="1">
    <source>
        <dbReference type="SAM" id="MobiDB-lite"/>
    </source>
</evidence>
<feature type="region of interest" description="Disordered" evidence="1">
    <location>
        <begin position="108"/>
        <end position="276"/>
    </location>
</feature>
<dbReference type="EMBL" id="JAWDGP010008071">
    <property type="protein sequence ID" value="KAK3691932.1"/>
    <property type="molecule type" value="Genomic_DNA"/>
</dbReference>
<sequence>MAHPGPSYQIGHNNTSSYNLISHDRYGVPDSPLYGYSPRRAANYRPRTEEDIEAIRDREIKLMRGIVRPAAVKNDNRSSYDLISGIPTRRLDNDPDFERIRQREMAIAAGYPPDLSPPPGSPIKAHRHVPDSPLYRPAPGHAQGQGRGPNQGQGYSPRDDPRDDLRHMREPSPPRPRSYGKEANGPPNQNYNVEDNQGHSSQPQQPPAEEVPPEARSPVARLNNEPPMPSSPEYYRPGQGKGLTMADPRTGSALKGRMPWDEPNLARPTFPPTPDYNTTKLHIGQSYDEETRLKLQGLHRGRDDFKALDEFRDHRGNTLIKGFPPDSYRSGYGLSSDRGHMMAKQRDPQAGRELYDPRYGGAISTGPGLMGTRNGGALLFIKFPIGRGENIRVASHAFLRAKTHDCGGRYLGMAGRVYEFGYENGPQEAIAAFHFPSKEKALLFFQTDNVLRQPDFPPPYGHAEMWIVCNAYLPDNMPLFNTFLLSEVQLHAGKDRREFFETFQVPFENYLYKNGAMPFVICSYGNRDRQDIRRHCYLHNSIVTCHLFQGLDHLNWITNDETYSKFRSLHNQMATERCSIFKLSRDTGL</sequence>
<gene>
    <name evidence="2" type="ORF">RRG08_047942</name>
</gene>
<reference evidence="2" key="1">
    <citation type="journal article" date="2023" name="G3 (Bethesda)">
        <title>A reference genome for the long-term kleptoplast-retaining sea slug Elysia crispata morphotype clarki.</title>
        <authorList>
            <person name="Eastman K.E."/>
            <person name="Pendleton A.L."/>
            <person name="Shaikh M.A."/>
            <person name="Suttiyut T."/>
            <person name="Ogas R."/>
            <person name="Tomko P."/>
            <person name="Gavelis G."/>
            <person name="Widhalm J.R."/>
            <person name="Wisecaver J.H."/>
        </authorList>
    </citation>
    <scope>NUCLEOTIDE SEQUENCE</scope>
    <source>
        <strain evidence="2">ECLA1</strain>
    </source>
</reference>
<evidence type="ECO:0000313" key="3">
    <source>
        <dbReference type="Proteomes" id="UP001283361"/>
    </source>
</evidence>